<comment type="caution">
    <text evidence="2">The sequence shown here is derived from an EMBL/GenBank/DDBJ whole genome shotgun (WGS) entry which is preliminary data.</text>
</comment>
<protein>
    <submittedName>
        <fullName evidence="2">NifU family protein</fullName>
    </submittedName>
</protein>
<evidence type="ECO:0000259" key="1">
    <source>
        <dbReference type="SMART" id="SM00932"/>
    </source>
</evidence>
<dbReference type="RefSeq" id="WP_198685580.1">
    <property type="nucleotide sequence ID" value="NZ_JAEIJD010000004.1"/>
</dbReference>
<proteinExistence type="predicted"/>
<dbReference type="InterPro" id="IPR034904">
    <property type="entry name" value="FSCA_dom_sf"/>
</dbReference>
<feature type="domain" description="Scaffold protein Nfu/NifU N-terminal" evidence="1">
    <location>
        <begin position="9"/>
        <end position="94"/>
    </location>
</feature>
<dbReference type="Pfam" id="PF08712">
    <property type="entry name" value="Nfu_N"/>
    <property type="match status" value="1"/>
</dbReference>
<dbReference type="GO" id="GO:0016226">
    <property type="term" value="P:iron-sulfur cluster assembly"/>
    <property type="evidence" value="ECO:0007669"/>
    <property type="project" value="InterPro"/>
</dbReference>
<dbReference type="SMART" id="SM00932">
    <property type="entry name" value="Nfu_N"/>
    <property type="match status" value="1"/>
</dbReference>
<dbReference type="InterPro" id="IPR001075">
    <property type="entry name" value="NIF_FeS_clus_asmbl_NifU_C"/>
</dbReference>
<dbReference type="PANTHER" id="PTHR11178">
    <property type="entry name" value="IRON-SULFUR CLUSTER SCAFFOLD PROTEIN NFU-RELATED"/>
    <property type="match status" value="1"/>
</dbReference>
<dbReference type="SUPFAM" id="SSF117916">
    <property type="entry name" value="Fe-S cluster assembly (FSCA) domain-like"/>
    <property type="match status" value="1"/>
</dbReference>
<dbReference type="Proteomes" id="UP000613255">
    <property type="component" value="Unassembled WGS sequence"/>
</dbReference>
<dbReference type="AlphaFoldDB" id="A0A934M367"/>
<dbReference type="Pfam" id="PF01106">
    <property type="entry name" value="NifU"/>
    <property type="match status" value="1"/>
</dbReference>
<dbReference type="EMBL" id="JAEIJD010000004">
    <property type="protein sequence ID" value="MBI6629549.1"/>
    <property type="molecule type" value="Genomic_DNA"/>
</dbReference>
<dbReference type="Gene3D" id="3.30.1370.70">
    <property type="entry name" value="Scaffold protein Nfu/NifU, N-terminal domain"/>
    <property type="match status" value="1"/>
</dbReference>
<dbReference type="GO" id="GO:0051536">
    <property type="term" value="F:iron-sulfur cluster binding"/>
    <property type="evidence" value="ECO:0007669"/>
    <property type="project" value="InterPro"/>
</dbReference>
<organism evidence="2 3">
    <name type="scientific">Pontibaca salina</name>
    <dbReference type="NCBI Taxonomy" id="2795731"/>
    <lineage>
        <taxon>Bacteria</taxon>
        <taxon>Pseudomonadati</taxon>
        <taxon>Pseudomonadota</taxon>
        <taxon>Alphaproteobacteria</taxon>
        <taxon>Rhodobacterales</taxon>
        <taxon>Roseobacteraceae</taxon>
        <taxon>Pontibaca</taxon>
    </lineage>
</organism>
<dbReference type="PANTHER" id="PTHR11178:SF51">
    <property type="entry name" value="FE_S BIOGENESIS PROTEIN NFUA"/>
    <property type="match status" value="1"/>
</dbReference>
<accession>A0A934M367</accession>
<dbReference type="InterPro" id="IPR036498">
    <property type="entry name" value="Nfu/NifU_N_sf"/>
</dbReference>
<dbReference type="GO" id="GO:0005506">
    <property type="term" value="F:iron ion binding"/>
    <property type="evidence" value="ECO:0007669"/>
    <property type="project" value="InterPro"/>
</dbReference>
<name>A0A934M367_9RHOB</name>
<reference evidence="2" key="1">
    <citation type="submission" date="2020-12" db="EMBL/GenBank/DDBJ databases">
        <title>Pontibaca salina gen. nov., sp. nov., isolated from marine sediment.</title>
        <authorList>
            <person name="Bo J."/>
            <person name="Wang S."/>
            <person name="Song X."/>
            <person name="Du Z."/>
        </authorList>
    </citation>
    <scope>NUCLEOTIDE SEQUENCE</scope>
    <source>
        <strain evidence="2">S1109L</strain>
    </source>
</reference>
<evidence type="ECO:0000313" key="2">
    <source>
        <dbReference type="EMBL" id="MBI6629549.1"/>
    </source>
</evidence>
<keyword evidence="3" id="KW-1185">Reference proteome</keyword>
<evidence type="ECO:0000313" key="3">
    <source>
        <dbReference type="Proteomes" id="UP000613255"/>
    </source>
</evidence>
<dbReference type="InterPro" id="IPR014824">
    <property type="entry name" value="Nfu/NifU_N"/>
</dbReference>
<dbReference type="Gene3D" id="3.30.300.130">
    <property type="entry name" value="Fe-S cluster assembly (FSCA)"/>
    <property type="match status" value="1"/>
</dbReference>
<dbReference type="SUPFAM" id="SSF110836">
    <property type="entry name" value="Hypothetical protein SAV1430"/>
    <property type="match status" value="1"/>
</dbReference>
<sequence>MSETPRRRIRAQTAPRDPHMMRFILDAPVQENRSANFDGPDDDAPLSGALFAIDGVRKVQVSGETVMVTRQPETDWQNLKAPVAAAIRQVLEQTDQPLGKECDASPAADSDAALLAEITDLLTNNVNPAIASHGGHISAERVENGTVYLRMSGGCQGCAASAVTLRKGVETMLRKALPAIVEIVDVTDHASGENPFYSAEPGESVGFHRPVPADHIAWEDGELAIDPEYLAPRLGLQPNELQNGLERGEVTITTERRPAPDSDQTRVVVRSAQRAWAADVLPDGTAREIPPPRTPATHAQTANTLPDRIRAYLESLPADSLPITYGRLARGLGMYAPGSIRKVTAALEDLMHEDSKAKRPFIAALVVNRGRDHIPGKGFFELAQTLGRHPRSGESEQDFHLRELNAALGRNEVHHNN</sequence>
<gene>
    <name evidence="2" type="ORF">JAO82_06590</name>
</gene>